<accession>A0AAD5MTR9</accession>
<dbReference type="Proteomes" id="UP001196413">
    <property type="component" value="Unassembled WGS sequence"/>
</dbReference>
<feature type="non-terminal residue" evidence="1">
    <location>
        <position position="1"/>
    </location>
</feature>
<proteinExistence type="predicted"/>
<keyword evidence="2" id="KW-1185">Reference proteome</keyword>
<sequence length="276" mass="32419">NYDRLPDYAQAELDEVWRTWLPGTPCTKELEIQQDIFNLVKAFSNKVERKKESENSSRRRYIVPAATTPFDYDDDYVVQSSASFPNLIGAAADTNRRAQSKSARLYEVSMDDIATMRFNDGKASFLRSVSPEVRRQFEDVWNDEDIPSESLRMFKIQLLAVSLLTAKQLEEYNRWATRRRYVLKARERELSRLSTDARRILKRMSSRHHFSSCVFHVSSTDRIEQTEFVKQMVCQFMSLRLTSDGEDEELIVSPLVKQELRKFLIAFNRRRSRAFD</sequence>
<organism evidence="1 2">
    <name type="scientific">Parelaphostrongylus tenuis</name>
    <name type="common">Meningeal worm</name>
    <dbReference type="NCBI Taxonomy" id="148309"/>
    <lineage>
        <taxon>Eukaryota</taxon>
        <taxon>Metazoa</taxon>
        <taxon>Ecdysozoa</taxon>
        <taxon>Nematoda</taxon>
        <taxon>Chromadorea</taxon>
        <taxon>Rhabditida</taxon>
        <taxon>Rhabditina</taxon>
        <taxon>Rhabditomorpha</taxon>
        <taxon>Strongyloidea</taxon>
        <taxon>Metastrongylidae</taxon>
        <taxon>Parelaphostrongylus</taxon>
    </lineage>
</organism>
<reference evidence="1" key="1">
    <citation type="submission" date="2021-06" db="EMBL/GenBank/DDBJ databases">
        <title>Parelaphostrongylus tenuis whole genome reference sequence.</title>
        <authorList>
            <person name="Garwood T.J."/>
            <person name="Larsen P.A."/>
            <person name="Fountain-Jones N.M."/>
            <person name="Garbe J.R."/>
            <person name="Macchietto M.G."/>
            <person name="Kania S.A."/>
            <person name="Gerhold R.W."/>
            <person name="Richards J.E."/>
            <person name="Wolf T.M."/>
        </authorList>
    </citation>
    <scope>NUCLEOTIDE SEQUENCE</scope>
    <source>
        <strain evidence="1">MNPRO001-30</strain>
        <tissue evidence="1">Meninges</tissue>
    </source>
</reference>
<evidence type="ECO:0000313" key="1">
    <source>
        <dbReference type="EMBL" id="KAJ1350414.1"/>
    </source>
</evidence>
<name>A0AAD5MTR9_PARTN</name>
<gene>
    <name evidence="1" type="ORF">KIN20_006199</name>
</gene>
<comment type="caution">
    <text evidence="1">The sequence shown here is derived from an EMBL/GenBank/DDBJ whole genome shotgun (WGS) entry which is preliminary data.</text>
</comment>
<evidence type="ECO:0000313" key="2">
    <source>
        <dbReference type="Proteomes" id="UP001196413"/>
    </source>
</evidence>
<dbReference type="EMBL" id="JAHQIW010000858">
    <property type="protein sequence ID" value="KAJ1350414.1"/>
    <property type="molecule type" value="Genomic_DNA"/>
</dbReference>
<protein>
    <submittedName>
        <fullName evidence="1">Uncharacterized protein</fullName>
    </submittedName>
</protein>
<dbReference type="AlphaFoldDB" id="A0AAD5MTR9"/>